<accession>A0A443HXF7</accession>
<evidence type="ECO:0000313" key="3">
    <source>
        <dbReference type="Proteomes" id="UP000283841"/>
    </source>
</evidence>
<feature type="compositionally biased region" description="Low complexity" evidence="1">
    <location>
        <begin position="405"/>
        <end position="451"/>
    </location>
</feature>
<reference evidence="2 3" key="1">
    <citation type="journal article" date="2018" name="Front. Microbiol.">
        <title>Genomic and genetic insights into a cosmopolitan fungus, Paecilomyces variotii (Eurotiales).</title>
        <authorList>
            <person name="Urquhart A.S."/>
            <person name="Mondo S.J."/>
            <person name="Makela M.R."/>
            <person name="Hane J.K."/>
            <person name="Wiebenga A."/>
            <person name="He G."/>
            <person name="Mihaltcheva S."/>
            <person name="Pangilinan J."/>
            <person name="Lipzen A."/>
            <person name="Barry K."/>
            <person name="de Vries R.P."/>
            <person name="Grigoriev I.V."/>
            <person name="Idnurm A."/>
        </authorList>
    </citation>
    <scope>NUCLEOTIDE SEQUENCE [LARGE SCALE GENOMIC DNA]</scope>
    <source>
        <strain evidence="2 3">CBS 101075</strain>
    </source>
</reference>
<comment type="caution">
    <text evidence="2">The sequence shown here is derived from an EMBL/GenBank/DDBJ whole genome shotgun (WGS) entry which is preliminary data.</text>
</comment>
<sequence length="570" mass="63704">MLLKDQQYLPVSTAPPDDSIWQGINQGTFRQNIASLEKSFKTRPGPKETVPRDGWEKRRAELSSQDYIIPFNTEQQLAEDFAFLVAAEPESKATSAVCIEEQSEPEGLVVRLAADEPVTTRSYPNSAIFSQGISRNECTERVFDIVIRLNRDRIHARLHSSRWERSASTGPVCDILNTLSDTYRSVEDIPERGREIQALKAVCRESNEAFQWWARSISTSQYPDRDKRCCFSKAAIQQIGKIGRYWSLSANLTSAARKYADLFSNLRYDILTPYQSTMFQSHSGQLTHFCHVHAEVQMVAFYESEENGVRIRPRVIGASKAACYLCNSFIYSHGSFFLSQTQGHLHGQWTVPDLAQYPPTGRMRLRAALSEVNDRIGREAMAQSADHLPSLDLLDLRERILSGITPSDTNTNTNTSTRSVSSNRLTSTGHTSAATRARTPSTLPSSISSLSLPPPAHPVSPESVSDGSTSTQFLNSKHISDGHDLDEDTILHVMANHIWMNFEMEGPKRGRFAVRPTPPPDGAPIDFTARVEDIADGSQIHIAKRSGSKVVNLELVYGQGRPVFVSLRWY</sequence>
<name>A0A443HXF7_BYSSP</name>
<dbReference type="Proteomes" id="UP000283841">
    <property type="component" value="Unassembled WGS sequence"/>
</dbReference>
<evidence type="ECO:0000313" key="2">
    <source>
        <dbReference type="EMBL" id="RWQ96421.1"/>
    </source>
</evidence>
<dbReference type="AlphaFoldDB" id="A0A443HXF7"/>
<dbReference type="Pfam" id="PF14441">
    <property type="entry name" value="OTT_1508_deam"/>
    <property type="match status" value="1"/>
</dbReference>
<gene>
    <name evidence="2" type="ORF">C8Q69DRAFT_444158</name>
</gene>
<feature type="region of interest" description="Disordered" evidence="1">
    <location>
        <begin position="1"/>
        <end position="20"/>
    </location>
</feature>
<keyword evidence="3" id="KW-1185">Reference proteome</keyword>
<proteinExistence type="predicted"/>
<evidence type="ECO:0000256" key="1">
    <source>
        <dbReference type="SAM" id="MobiDB-lite"/>
    </source>
</evidence>
<dbReference type="VEuPathDB" id="FungiDB:C8Q69DRAFT_444158"/>
<dbReference type="GeneID" id="39598254"/>
<dbReference type="STRING" id="264951.A0A443HXF7"/>
<feature type="region of interest" description="Disordered" evidence="1">
    <location>
        <begin position="404"/>
        <end position="475"/>
    </location>
</feature>
<dbReference type="RefSeq" id="XP_028486066.1">
    <property type="nucleotide sequence ID" value="XM_028628977.1"/>
</dbReference>
<protein>
    <submittedName>
        <fullName evidence="2">Uncharacterized protein</fullName>
    </submittedName>
</protein>
<dbReference type="InterPro" id="IPR027796">
    <property type="entry name" value="OTT_1508_deam-like"/>
</dbReference>
<dbReference type="EMBL" id="RCNU01000004">
    <property type="protein sequence ID" value="RWQ96421.1"/>
    <property type="molecule type" value="Genomic_DNA"/>
</dbReference>
<feature type="compositionally biased region" description="Polar residues" evidence="1">
    <location>
        <begin position="466"/>
        <end position="475"/>
    </location>
</feature>
<organism evidence="2 3">
    <name type="scientific">Byssochlamys spectabilis</name>
    <name type="common">Paecilomyces variotii</name>
    <dbReference type="NCBI Taxonomy" id="264951"/>
    <lineage>
        <taxon>Eukaryota</taxon>
        <taxon>Fungi</taxon>
        <taxon>Dikarya</taxon>
        <taxon>Ascomycota</taxon>
        <taxon>Pezizomycotina</taxon>
        <taxon>Eurotiomycetes</taxon>
        <taxon>Eurotiomycetidae</taxon>
        <taxon>Eurotiales</taxon>
        <taxon>Thermoascaceae</taxon>
        <taxon>Paecilomyces</taxon>
    </lineage>
</organism>